<evidence type="ECO:0008006" key="4">
    <source>
        <dbReference type="Google" id="ProtNLM"/>
    </source>
</evidence>
<feature type="region of interest" description="Disordered" evidence="1">
    <location>
        <begin position="1"/>
        <end position="335"/>
    </location>
</feature>
<organism evidence="2 3">
    <name type="scientific">Rhipicephalus microplus</name>
    <name type="common">Cattle tick</name>
    <name type="synonym">Boophilus microplus</name>
    <dbReference type="NCBI Taxonomy" id="6941"/>
    <lineage>
        <taxon>Eukaryota</taxon>
        <taxon>Metazoa</taxon>
        <taxon>Ecdysozoa</taxon>
        <taxon>Arthropoda</taxon>
        <taxon>Chelicerata</taxon>
        <taxon>Arachnida</taxon>
        <taxon>Acari</taxon>
        <taxon>Parasitiformes</taxon>
        <taxon>Ixodida</taxon>
        <taxon>Ixodoidea</taxon>
        <taxon>Ixodidae</taxon>
        <taxon>Rhipicephalinae</taxon>
        <taxon>Rhipicephalus</taxon>
        <taxon>Boophilus</taxon>
    </lineage>
</organism>
<feature type="region of interest" description="Disordered" evidence="1">
    <location>
        <begin position="593"/>
        <end position="622"/>
    </location>
</feature>
<dbReference type="AlphaFoldDB" id="A0A9J6D783"/>
<feature type="compositionally biased region" description="Basic and acidic residues" evidence="1">
    <location>
        <begin position="246"/>
        <end position="255"/>
    </location>
</feature>
<comment type="caution">
    <text evidence="2">The sequence shown here is derived from an EMBL/GenBank/DDBJ whole genome shotgun (WGS) entry which is preliminary data.</text>
</comment>
<reference evidence="2" key="2">
    <citation type="submission" date="2021-09" db="EMBL/GenBank/DDBJ databases">
        <authorList>
            <person name="Jia N."/>
            <person name="Wang J."/>
            <person name="Shi W."/>
            <person name="Du L."/>
            <person name="Sun Y."/>
            <person name="Zhan W."/>
            <person name="Jiang J."/>
            <person name="Wang Q."/>
            <person name="Zhang B."/>
            <person name="Ji P."/>
            <person name="Sakyi L.B."/>
            <person name="Cui X."/>
            <person name="Yuan T."/>
            <person name="Jiang B."/>
            <person name="Yang W."/>
            <person name="Lam T.T.-Y."/>
            <person name="Chang Q."/>
            <person name="Ding S."/>
            <person name="Wang X."/>
            <person name="Zhu J."/>
            <person name="Ruan X."/>
            <person name="Zhao L."/>
            <person name="Wei J."/>
            <person name="Que T."/>
            <person name="Du C."/>
            <person name="Cheng J."/>
            <person name="Dai P."/>
            <person name="Han X."/>
            <person name="Huang E."/>
            <person name="Gao Y."/>
            <person name="Liu J."/>
            <person name="Shao H."/>
            <person name="Ye R."/>
            <person name="Li L."/>
            <person name="Wei W."/>
            <person name="Wang X."/>
            <person name="Wang C."/>
            <person name="Huo Q."/>
            <person name="Li W."/>
            <person name="Guo W."/>
            <person name="Chen H."/>
            <person name="Chen S."/>
            <person name="Zhou L."/>
            <person name="Zhou L."/>
            <person name="Ni X."/>
            <person name="Tian J."/>
            <person name="Zhou Y."/>
            <person name="Sheng Y."/>
            <person name="Liu T."/>
            <person name="Pan Y."/>
            <person name="Xia L."/>
            <person name="Li J."/>
            <person name="Zhao F."/>
            <person name="Cao W."/>
        </authorList>
    </citation>
    <scope>NUCLEOTIDE SEQUENCE</scope>
    <source>
        <strain evidence="2">Rmic-2018</strain>
        <tissue evidence="2">Larvae</tissue>
    </source>
</reference>
<feature type="compositionally biased region" description="Basic residues" evidence="1">
    <location>
        <begin position="301"/>
        <end position="314"/>
    </location>
</feature>
<feature type="compositionally biased region" description="Low complexity" evidence="1">
    <location>
        <begin position="600"/>
        <end position="611"/>
    </location>
</feature>
<name>A0A9J6D783_RHIMP</name>
<reference evidence="2" key="1">
    <citation type="journal article" date="2020" name="Cell">
        <title>Large-Scale Comparative Analyses of Tick Genomes Elucidate Their Genetic Diversity and Vector Capacities.</title>
        <authorList>
            <consortium name="Tick Genome and Microbiome Consortium (TIGMIC)"/>
            <person name="Jia N."/>
            <person name="Wang J."/>
            <person name="Shi W."/>
            <person name="Du L."/>
            <person name="Sun Y."/>
            <person name="Zhan W."/>
            <person name="Jiang J.F."/>
            <person name="Wang Q."/>
            <person name="Zhang B."/>
            <person name="Ji P."/>
            <person name="Bell-Sakyi L."/>
            <person name="Cui X.M."/>
            <person name="Yuan T.T."/>
            <person name="Jiang B.G."/>
            <person name="Yang W.F."/>
            <person name="Lam T.T."/>
            <person name="Chang Q.C."/>
            <person name="Ding S.J."/>
            <person name="Wang X.J."/>
            <person name="Zhu J.G."/>
            <person name="Ruan X.D."/>
            <person name="Zhao L."/>
            <person name="Wei J.T."/>
            <person name="Ye R.Z."/>
            <person name="Que T.C."/>
            <person name="Du C.H."/>
            <person name="Zhou Y.H."/>
            <person name="Cheng J.X."/>
            <person name="Dai P.F."/>
            <person name="Guo W.B."/>
            <person name="Han X.H."/>
            <person name="Huang E.J."/>
            <person name="Li L.F."/>
            <person name="Wei W."/>
            <person name="Gao Y.C."/>
            <person name="Liu J.Z."/>
            <person name="Shao H.Z."/>
            <person name="Wang X."/>
            <person name="Wang C.C."/>
            <person name="Yang T.C."/>
            <person name="Huo Q.B."/>
            <person name="Li W."/>
            <person name="Chen H.Y."/>
            <person name="Chen S.E."/>
            <person name="Zhou L.G."/>
            <person name="Ni X.B."/>
            <person name="Tian J.H."/>
            <person name="Sheng Y."/>
            <person name="Liu T."/>
            <person name="Pan Y.S."/>
            <person name="Xia L.Y."/>
            <person name="Li J."/>
            <person name="Zhao F."/>
            <person name="Cao W.C."/>
        </authorList>
    </citation>
    <scope>NUCLEOTIDE SEQUENCE</scope>
    <source>
        <strain evidence="2">Rmic-2018</strain>
    </source>
</reference>
<feature type="compositionally biased region" description="Low complexity" evidence="1">
    <location>
        <begin position="120"/>
        <end position="163"/>
    </location>
</feature>
<keyword evidence="3" id="KW-1185">Reference proteome</keyword>
<sequence>MADGDNEPSHKAEALLSDLNEAANHVDSTPQTCGPSPTVKAASLRLTRARRRLARKGSYSKEKPEETPTSRPQTRPHPRRQQPPKRPAATQRNRGGRAAAIAKPAAISTATQTDEFLSQSPPSNEESSGASSSSPTTSSSSSSSWEHETPATSPSSESDSVVSLEQPEQGASSAAAAGTNPARDPSMQPQTGFPSQPVLPSPDVTGESGAYATTLSRGERGSTACLPPSSPQANNPLPLPAGPPKEQSRPLREEVPLPYTSGGSPSPQAGFASFPPLPTTEAPSKITLCAPMDSSLPQTRGKGKGKPTTKRKPAPRPVSSQAAAEISAPIGQSPLQPAGDAIGQTIIFRPVGHKAHFLAASRDAISAFLAGFPATQRVRVNHRRNLVAVDTAPNSDVSALLGITTIVDVRVKAKVLDLNSCVGEVFGVDENIPLDIIAANITGAVKTLSCARRGSTLVITFEGTVVPAELSLFKQRRPVRARLPRPLQCARCGVFGHATATCSRDRRCLRCGGKHSEGPCPSERPRCINCKGSHPANEPRCESWQLQRKAAFLLASSGGKLTRREAIEQAKASLQREASAAATAATHPGCTFRDALKGNATTAPAPAATQPTRPPPPQKDARDTVMTALAAALRALLETTVCSPATRDYCLAALRAHHDLTHHR</sequence>
<evidence type="ECO:0000256" key="1">
    <source>
        <dbReference type="SAM" id="MobiDB-lite"/>
    </source>
</evidence>
<gene>
    <name evidence="2" type="ORF">HPB51_021704</name>
</gene>
<evidence type="ECO:0000313" key="2">
    <source>
        <dbReference type="EMBL" id="KAH8009906.1"/>
    </source>
</evidence>
<feature type="compositionally biased region" description="Basic residues" evidence="1">
    <location>
        <begin position="74"/>
        <end position="83"/>
    </location>
</feature>
<feature type="compositionally biased region" description="Polar residues" evidence="1">
    <location>
        <begin position="26"/>
        <end position="35"/>
    </location>
</feature>
<feature type="compositionally biased region" description="Basic and acidic residues" evidence="1">
    <location>
        <begin position="59"/>
        <end position="68"/>
    </location>
</feature>
<accession>A0A9J6D783</accession>
<protein>
    <recommendedName>
        <fullName evidence="4">Tick transposon</fullName>
    </recommendedName>
</protein>
<dbReference type="EMBL" id="JABSTU010000011">
    <property type="protein sequence ID" value="KAH8009906.1"/>
    <property type="molecule type" value="Genomic_DNA"/>
</dbReference>
<dbReference type="Proteomes" id="UP000821866">
    <property type="component" value="Chromosome 9"/>
</dbReference>
<proteinExistence type="predicted"/>
<evidence type="ECO:0000313" key="3">
    <source>
        <dbReference type="Proteomes" id="UP000821866"/>
    </source>
</evidence>
<dbReference type="VEuPathDB" id="VectorBase:LOC119168714"/>
<feature type="compositionally biased region" description="Low complexity" evidence="1">
    <location>
        <begin position="87"/>
        <end position="111"/>
    </location>
</feature>